<protein>
    <recommendedName>
        <fullName evidence="3">Malonyl-CoA:ACP transacylase (MAT) domain-containing protein</fullName>
    </recommendedName>
</protein>
<evidence type="ECO:0000313" key="4">
    <source>
        <dbReference type="EMBL" id="TMP35699.1"/>
    </source>
</evidence>
<accession>A0ABY2W398</accession>
<dbReference type="EMBL" id="PNCK01000231">
    <property type="protein sequence ID" value="TMP35699.1"/>
    <property type="molecule type" value="Genomic_DNA"/>
</dbReference>
<dbReference type="InterPro" id="IPR014043">
    <property type="entry name" value="Acyl_transferase_dom"/>
</dbReference>
<reference evidence="5" key="1">
    <citation type="submission" date="2019-06" db="EMBL/GenBank/DDBJ databases">
        <title>Co-occurence of chitin degradation, pigmentation and bioactivity in marine Pseudoalteromonas.</title>
        <authorList>
            <person name="Sonnenschein E.C."/>
            <person name="Bech P.K."/>
        </authorList>
    </citation>
    <scope>NUCLEOTIDE SEQUENCE [LARGE SCALE GENOMIC DNA]</scope>
    <source>
        <strain evidence="5">S2233</strain>
    </source>
</reference>
<keyword evidence="2" id="KW-0597">Phosphoprotein</keyword>
<evidence type="ECO:0000259" key="3">
    <source>
        <dbReference type="SMART" id="SM00827"/>
    </source>
</evidence>
<dbReference type="InterPro" id="IPR050091">
    <property type="entry name" value="PKS_NRPS_Biosynth_Enz"/>
</dbReference>
<feature type="non-terminal residue" evidence="4">
    <location>
        <position position="111"/>
    </location>
</feature>
<name>A0ABY2W398_9GAMM</name>
<dbReference type="Proteomes" id="UP000305730">
    <property type="component" value="Unassembled WGS sequence"/>
</dbReference>
<evidence type="ECO:0000313" key="5">
    <source>
        <dbReference type="Proteomes" id="UP000305730"/>
    </source>
</evidence>
<dbReference type="InterPro" id="IPR016035">
    <property type="entry name" value="Acyl_Trfase/lysoPLipase"/>
</dbReference>
<comment type="caution">
    <text evidence="4">The sequence shown here is derived from an EMBL/GenBank/DDBJ whole genome shotgun (WGS) entry which is preliminary data.</text>
</comment>
<dbReference type="SMART" id="SM00827">
    <property type="entry name" value="PKS_AT"/>
    <property type="match status" value="1"/>
</dbReference>
<dbReference type="RefSeq" id="WP_138598792.1">
    <property type="nucleotide sequence ID" value="NZ_PNCK01000231.1"/>
</dbReference>
<gene>
    <name evidence="4" type="ORF">CWB97_22955</name>
</gene>
<keyword evidence="1" id="KW-0596">Phosphopantetheine</keyword>
<dbReference type="PANTHER" id="PTHR43775:SF37">
    <property type="entry name" value="SI:DKEY-61P9.11"/>
    <property type="match status" value="1"/>
</dbReference>
<feature type="non-terminal residue" evidence="4">
    <location>
        <position position="1"/>
    </location>
</feature>
<organism evidence="4 5">
    <name type="scientific">Pseudoalteromonas citrea</name>
    <dbReference type="NCBI Taxonomy" id="43655"/>
    <lineage>
        <taxon>Bacteria</taxon>
        <taxon>Pseudomonadati</taxon>
        <taxon>Pseudomonadota</taxon>
        <taxon>Gammaproteobacteria</taxon>
        <taxon>Alteromonadales</taxon>
        <taxon>Pseudoalteromonadaceae</taxon>
        <taxon>Pseudoalteromonas</taxon>
    </lineage>
</organism>
<feature type="domain" description="Malonyl-CoA:ACP transacylase (MAT)" evidence="3">
    <location>
        <begin position="1"/>
        <end position="105"/>
    </location>
</feature>
<dbReference type="PANTHER" id="PTHR43775">
    <property type="entry name" value="FATTY ACID SYNTHASE"/>
    <property type="match status" value="1"/>
</dbReference>
<dbReference type="SUPFAM" id="SSF52151">
    <property type="entry name" value="FabD/lysophospholipase-like"/>
    <property type="match status" value="1"/>
</dbReference>
<evidence type="ECO:0000256" key="2">
    <source>
        <dbReference type="ARBA" id="ARBA00022553"/>
    </source>
</evidence>
<proteinExistence type="predicted"/>
<sequence length="111" mass="11905">LTEAVLPEFADTLEQVLSTSSLQAPHTPFVSNVTGTWITAEQACSAQYWLDHIRQPVNFVSGVSALAERCDVLIEAGPGDTLQKLARQTLGDSVVALHSVSHARDLKAPLP</sequence>
<keyword evidence="5" id="KW-1185">Reference proteome</keyword>
<dbReference type="InterPro" id="IPR001227">
    <property type="entry name" value="Ac_transferase_dom_sf"/>
</dbReference>
<dbReference type="Gene3D" id="3.40.366.10">
    <property type="entry name" value="Malonyl-Coenzyme A Acyl Carrier Protein, domain 2"/>
    <property type="match status" value="1"/>
</dbReference>
<evidence type="ECO:0000256" key="1">
    <source>
        <dbReference type="ARBA" id="ARBA00022450"/>
    </source>
</evidence>